<keyword evidence="2" id="KW-1185">Reference proteome</keyword>
<accession>A0A2J7PHF9</accession>
<protein>
    <submittedName>
        <fullName evidence="1">Uncharacterized protein</fullName>
    </submittedName>
</protein>
<gene>
    <name evidence="1" type="ORF">B7P43_G10440</name>
</gene>
<name>A0A2J7PHF9_9NEOP</name>
<comment type="caution">
    <text evidence="1">The sequence shown here is derived from an EMBL/GenBank/DDBJ whole genome shotgun (WGS) entry which is preliminary data.</text>
</comment>
<evidence type="ECO:0000313" key="2">
    <source>
        <dbReference type="Proteomes" id="UP000235965"/>
    </source>
</evidence>
<dbReference type="Proteomes" id="UP000235965">
    <property type="component" value="Unassembled WGS sequence"/>
</dbReference>
<dbReference type="AlphaFoldDB" id="A0A2J7PHF9"/>
<evidence type="ECO:0000313" key="1">
    <source>
        <dbReference type="EMBL" id="PNF15777.1"/>
    </source>
</evidence>
<sequence>MHGALFEQILYVRDEQVFWLVGQITTCLNYFFCLCMEWIKDEVKRDYEHKP</sequence>
<dbReference type="EMBL" id="NEVH01025136">
    <property type="protein sequence ID" value="PNF15777.1"/>
    <property type="molecule type" value="Genomic_DNA"/>
</dbReference>
<dbReference type="InParanoid" id="A0A2J7PHF9"/>
<reference evidence="1 2" key="1">
    <citation type="submission" date="2017-12" db="EMBL/GenBank/DDBJ databases">
        <title>Hemimetabolous genomes reveal molecular basis of termite eusociality.</title>
        <authorList>
            <person name="Harrison M.C."/>
            <person name="Jongepier E."/>
            <person name="Robertson H.M."/>
            <person name="Arning N."/>
            <person name="Bitard-Feildel T."/>
            <person name="Chao H."/>
            <person name="Childers C.P."/>
            <person name="Dinh H."/>
            <person name="Doddapaneni H."/>
            <person name="Dugan S."/>
            <person name="Gowin J."/>
            <person name="Greiner C."/>
            <person name="Han Y."/>
            <person name="Hu H."/>
            <person name="Hughes D.S.T."/>
            <person name="Huylmans A.-K."/>
            <person name="Kemena C."/>
            <person name="Kremer L.P.M."/>
            <person name="Lee S.L."/>
            <person name="Lopez-Ezquerra A."/>
            <person name="Mallet L."/>
            <person name="Monroy-Kuhn J.M."/>
            <person name="Moser A."/>
            <person name="Murali S.C."/>
            <person name="Muzny D.M."/>
            <person name="Otani S."/>
            <person name="Piulachs M.-D."/>
            <person name="Poelchau M."/>
            <person name="Qu J."/>
            <person name="Schaub F."/>
            <person name="Wada-Katsumata A."/>
            <person name="Worley K.C."/>
            <person name="Xie Q."/>
            <person name="Ylla G."/>
            <person name="Poulsen M."/>
            <person name="Gibbs R.A."/>
            <person name="Schal C."/>
            <person name="Richards S."/>
            <person name="Belles X."/>
            <person name="Korb J."/>
            <person name="Bornberg-Bauer E."/>
        </authorList>
    </citation>
    <scope>NUCLEOTIDE SEQUENCE [LARGE SCALE GENOMIC DNA]</scope>
    <source>
        <tissue evidence="1">Whole body</tissue>
    </source>
</reference>
<organism evidence="1 2">
    <name type="scientific">Cryptotermes secundus</name>
    <dbReference type="NCBI Taxonomy" id="105785"/>
    <lineage>
        <taxon>Eukaryota</taxon>
        <taxon>Metazoa</taxon>
        <taxon>Ecdysozoa</taxon>
        <taxon>Arthropoda</taxon>
        <taxon>Hexapoda</taxon>
        <taxon>Insecta</taxon>
        <taxon>Pterygota</taxon>
        <taxon>Neoptera</taxon>
        <taxon>Polyneoptera</taxon>
        <taxon>Dictyoptera</taxon>
        <taxon>Blattodea</taxon>
        <taxon>Blattoidea</taxon>
        <taxon>Termitoidae</taxon>
        <taxon>Kalotermitidae</taxon>
        <taxon>Cryptotermitinae</taxon>
        <taxon>Cryptotermes</taxon>
    </lineage>
</organism>
<proteinExistence type="predicted"/>